<keyword evidence="3 7" id="KW-0812">Transmembrane</keyword>
<dbReference type="Pfam" id="PF00209">
    <property type="entry name" value="SNF"/>
    <property type="match status" value="1"/>
</dbReference>
<dbReference type="GO" id="GO:0016020">
    <property type="term" value="C:membrane"/>
    <property type="evidence" value="ECO:0007669"/>
    <property type="project" value="UniProtKB-SubCell"/>
</dbReference>
<name>A0ABD2PZY2_9PLAT</name>
<keyword evidence="6" id="KW-0915">Sodium</keyword>
<evidence type="ECO:0000256" key="6">
    <source>
        <dbReference type="PIRSR" id="PIRSR600175-1"/>
    </source>
</evidence>
<keyword evidence="9" id="KW-1185">Reference proteome</keyword>
<feature type="transmembrane region" description="Helical" evidence="7">
    <location>
        <begin position="35"/>
        <end position="57"/>
    </location>
</feature>
<feature type="transmembrane region" description="Helical" evidence="7">
    <location>
        <begin position="78"/>
        <end position="98"/>
    </location>
</feature>
<keyword evidence="2" id="KW-0813">Transport</keyword>
<organism evidence="8 9">
    <name type="scientific">Cichlidogyrus casuarinus</name>
    <dbReference type="NCBI Taxonomy" id="1844966"/>
    <lineage>
        <taxon>Eukaryota</taxon>
        <taxon>Metazoa</taxon>
        <taxon>Spiralia</taxon>
        <taxon>Lophotrochozoa</taxon>
        <taxon>Platyhelminthes</taxon>
        <taxon>Monogenea</taxon>
        <taxon>Monopisthocotylea</taxon>
        <taxon>Dactylogyridea</taxon>
        <taxon>Ancyrocephalidae</taxon>
        <taxon>Cichlidogyrus</taxon>
    </lineage>
</organism>
<dbReference type="InterPro" id="IPR037272">
    <property type="entry name" value="SNS_sf"/>
</dbReference>
<dbReference type="Proteomes" id="UP001626550">
    <property type="component" value="Unassembled WGS sequence"/>
</dbReference>
<evidence type="ECO:0000256" key="7">
    <source>
        <dbReference type="SAM" id="Phobius"/>
    </source>
</evidence>
<accession>A0ABD2PZY2</accession>
<evidence type="ECO:0000256" key="3">
    <source>
        <dbReference type="ARBA" id="ARBA00022692"/>
    </source>
</evidence>
<dbReference type="PANTHER" id="PTHR11616">
    <property type="entry name" value="SODIUM/CHLORIDE DEPENDENT TRANSPORTER"/>
    <property type="match status" value="1"/>
</dbReference>
<evidence type="ECO:0000256" key="4">
    <source>
        <dbReference type="ARBA" id="ARBA00022989"/>
    </source>
</evidence>
<evidence type="ECO:0000256" key="5">
    <source>
        <dbReference type="ARBA" id="ARBA00023136"/>
    </source>
</evidence>
<evidence type="ECO:0000313" key="8">
    <source>
        <dbReference type="EMBL" id="KAL3312663.1"/>
    </source>
</evidence>
<gene>
    <name evidence="8" type="primary">SLC6A1</name>
    <name evidence="8" type="ORF">Ciccas_008742</name>
</gene>
<comment type="caution">
    <text evidence="8">The sequence shown here is derived from an EMBL/GenBank/DDBJ whole genome shotgun (WGS) entry which is preliminary data.</text>
</comment>
<evidence type="ECO:0000256" key="2">
    <source>
        <dbReference type="ARBA" id="ARBA00022448"/>
    </source>
</evidence>
<feature type="binding site" evidence="6">
    <location>
        <position position="52"/>
    </location>
    <ligand>
        <name>Na(+)</name>
        <dbReference type="ChEBI" id="CHEBI:29101"/>
        <label>1</label>
    </ligand>
</feature>
<dbReference type="PROSITE" id="PS50267">
    <property type="entry name" value="NA_NEUROTRAN_SYMP_3"/>
    <property type="match status" value="1"/>
</dbReference>
<dbReference type="PANTHER" id="PTHR11616:SF265">
    <property type="entry name" value="TRANSPORTER"/>
    <property type="match status" value="1"/>
</dbReference>
<dbReference type="InterPro" id="IPR000175">
    <property type="entry name" value="Na/ntran_symport"/>
</dbReference>
<feature type="binding site" evidence="6">
    <location>
        <position position="51"/>
    </location>
    <ligand>
        <name>Na(+)</name>
        <dbReference type="ChEBI" id="CHEBI:29101"/>
        <label>1</label>
    </ligand>
</feature>
<evidence type="ECO:0000313" key="9">
    <source>
        <dbReference type="Proteomes" id="UP001626550"/>
    </source>
</evidence>
<comment type="subcellular location">
    <subcellularLocation>
        <location evidence="1">Membrane</location>
        <topology evidence="1">Multi-pass membrane protein</topology>
    </subcellularLocation>
</comment>
<protein>
    <submittedName>
        <fullName evidence="8">Sodium- and chloride-dependent GABA transporter 1</fullName>
    </submittedName>
</protein>
<dbReference type="AlphaFoldDB" id="A0ABD2PZY2"/>
<proteinExistence type="predicted"/>
<keyword evidence="5 7" id="KW-0472">Membrane</keyword>
<dbReference type="SUPFAM" id="SSF161070">
    <property type="entry name" value="SNF-like"/>
    <property type="match status" value="1"/>
</dbReference>
<evidence type="ECO:0000256" key="1">
    <source>
        <dbReference type="ARBA" id="ARBA00004141"/>
    </source>
</evidence>
<keyword evidence="4 7" id="KW-1133">Transmembrane helix</keyword>
<sequence length="99" mass="11380">MYYPTYHCCTLYPPTGPGLVFIVYPTALSVMPYSAIWSVLFFFMLFLVGIDSQFCTLEGMITAIIDEWPHLFRHRRQWLILALFAVSFFIGLASVTQVS</sequence>
<keyword evidence="6" id="KW-0479">Metal-binding</keyword>
<dbReference type="EMBL" id="JBJKFK010001607">
    <property type="protein sequence ID" value="KAL3312663.1"/>
    <property type="molecule type" value="Genomic_DNA"/>
</dbReference>
<reference evidence="8 9" key="1">
    <citation type="submission" date="2024-11" db="EMBL/GenBank/DDBJ databases">
        <title>Adaptive evolution of stress response genes in parasites aligns with host niche diversity.</title>
        <authorList>
            <person name="Hahn C."/>
            <person name="Resl P."/>
        </authorList>
    </citation>
    <scope>NUCLEOTIDE SEQUENCE [LARGE SCALE GENOMIC DNA]</scope>
    <source>
        <strain evidence="8">EGGRZ-B1_66</strain>
        <tissue evidence="8">Body</tissue>
    </source>
</reference>